<dbReference type="AlphaFoldDB" id="A0A2N9HDV2"/>
<protein>
    <submittedName>
        <fullName evidence="2">Uncharacterized protein</fullName>
    </submittedName>
</protein>
<feature type="compositionally biased region" description="Pro residues" evidence="1">
    <location>
        <begin position="62"/>
        <end position="76"/>
    </location>
</feature>
<organism evidence="2">
    <name type="scientific">Fagus sylvatica</name>
    <name type="common">Beechnut</name>
    <dbReference type="NCBI Taxonomy" id="28930"/>
    <lineage>
        <taxon>Eukaryota</taxon>
        <taxon>Viridiplantae</taxon>
        <taxon>Streptophyta</taxon>
        <taxon>Embryophyta</taxon>
        <taxon>Tracheophyta</taxon>
        <taxon>Spermatophyta</taxon>
        <taxon>Magnoliopsida</taxon>
        <taxon>eudicotyledons</taxon>
        <taxon>Gunneridae</taxon>
        <taxon>Pentapetalae</taxon>
        <taxon>rosids</taxon>
        <taxon>fabids</taxon>
        <taxon>Fagales</taxon>
        <taxon>Fagaceae</taxon>
        <taxon>Fagus</taxon>
    </lineage>
</organism>
<feature type="compositionally biased region" description="Polar residues" evidence="1">
    <location>
        <begin position="79"/>
        <end position="89"/>
    </location>
</feature>
<feature type="compositionally biased region" description="Polar residues" evidence="1">
    <location>
        <begin position="101"/>
        <end position="112"/>
    </location>
</feature>
<gene>
    <name evidence="2" type="ORF">FSB_LOCUS38234</name>
</gene>
<reference evidence="2" key="1">
    <citation type="submission" date="2018-02" db="EMBL/GenBank/DDBJ databases">
        <authorList>
            <person name="Cohen D.B."/>
            <person name="Kent A.D."/>
        </authorList>
    </citation>
    <scope>NUCLEOTIDE SEQUENCE</scope>
</reference>
<dbReference type="EMBL" id="OIVN01003330">
    <property type="protein sequence ID" value="SPD10352.1"/>
    <property type="molecule type" value="Genomic_DNA"/>
</dbReference>
<feature type="compositionally biased region" description="Low complexity" evidence="1">
    <location>
        <begin position="27"/>
        <end position="39"/>
    </location>
</feature>
<feature type="region of interest" description="Disordered" evidence="1">
    <location>
        <begin position="51"/>
        <end position="122"/>
    </location>
</feature>
<name>A0A2N9HDV2_FAGSY</name>
<feature type="compositionally biased region" description="Pro residues" evidence="1">
    <location>
        <begin position="11"/>
        <end position="21"/>
    </location>
</feature>
<feature type="compositionally biased region" description="Low complexity" evidence="1">
    <location>
        <begin position="51"/>
        <end position="61"/>
    </location>
</feature>
<feature type="compositionally biased region" description="Low complexity" evidence="1">
    <location>
        <begin position="90"/>
        <end position="100"/>
    </location>
</feature>
<proteinExistence type="predicted"/>
<sequence>MEPSNNLKIPPKVPPPPPPPIHQHHQSLSPLPTSTTATASLSRNSIFALSANSSPLSLPPTLSSPPPTPTTNPPIPYTLESSTSSINPATPSRRSSTTRSKQASPSRFSGSRSVRYCPRPTTRFAPASSLGLRLRSPTFPPLMPVAKPRLSVPEAVRRRLVA</sequence>
<accession>A0A2N9HDV2</accession>
<feature type="region of interest" description="Disordered" evidence="1">
    <location>
        <begin position="1"/>
        <end position="39"/>
    </location>
</feature>
<evidence type="ECO:0000313" key="2">
    <source>
        <dbReference type="EMBL" id="SPD10352.1"/>
    </source>
</evidence>
<evidence type="ECO:0000256" key="1">
    <source>
        <dbReference type="SAM" id="MobiDB-lite"/>
    </source>
</evidence>